<feature type="compositionally biased region" description="Polar residues" evidence="1">
    <location>
        <begin position="78"/>
        <end position="88"/>
    </location>
</feature>
<protein>
    <submittedName>
        <fullName evidence="2">Uncharacterized protein</fullName>
    </submittedName>
</protein>
<evidence type="ECO:0000313" key="3">
    <source>
        <dbReference type="Proteomes" id="UP000716291"/>
    </source>
</evidence>
<accession>A0A9P6XJL0</accession>
<proteinExistence type="predicted"/>
<dbReference type="EMBL" id="JAANQT010000059">
    <property type="protein sequence ID" value="KAG1315195.1"/>
    <property type="molecule type" value="Genomic_DNA"/>
</dbReference>
<keyword evidence="3" id="KW-1185">Reference proteome</keyword>
<name>A0A9P6XJL0_RHIOR</name>
<dbReference type="OrthoDB" id="2384350at2759"/>
<reference evidence="2" key="1">
    <citation type="journal article" date="2020" name="Microb. Genom.">
        <title>Genetic diversity of clinical and environmental Mucorales isolates obtained from an investigation of mucormycosis cases among solid organ transplant recipients.</title>
        <authorList>
            <person name="Nguyen M.H."/>
            <person name="Kaul D."/>
            <person name="Muto C."/>
            <person name="Cheng S.J."/>
            <person name="Richter R.A."/>
            <person name="Bruno V.M."/>
            <person name="Liu G."/>
            <person name="Beyhan S."/>
            <person name="Sundermann A.J."/>
            <person name="Mounaud S."/>
            <person name="Pasculle A.W."/>
            <person name="Nierman W.C."/>
            <person name="Driscoll E."/>
            <person name="Cumbie R."/>
            <person name="Clancy C.J."/>
            <person name="Dupont C.L."/>
        </authorList>
    </citation>
    <scope>NUCLEOTIDE SEQUENCE</scope>
    <source>
        <strain evidence="2">GL11</strain>
    </source>
</reference>
<evidence type="ECO:0000256" key="1">
    <source>
        <dbReference type="SAM" id="MobiDB-lite"/>
    </source>
</evidence>
<dbReference type="AlphaFoldDB" id="A0A9P6XJL0"/>
<comment type="caution">
    <text evidence="2">The sequence shown here is derived from an EMBL/GenBank/DDBJ whole genome shotgun (WGS) entry which is preliminary data.</text>
</comment>
<organism evidence="2 3">
    <name type="scientific">Rhizopus oryzae</name>
    <name type="common">Mucormycosis agent</name>
    <name type="synonym">Rhizopus arrhizus var. delemar</name>
    <dbReference type="NCBI Taxonomy" id="64495"/>
    <lineage>
        <taxon>Eukaryota</taxon>
        <taxon>Fungi</taxon>
        <taxon>Fungi incertae sedis</taxon>
        <taxon>Mucoromycota</taxon>
        <taxon>Mucoromycotina</taxon>
        <taxon>Mucoromycetes</taxon>
        <taxon>Mucorales</taxon>
        <taxon>Mucorineae</taxon>
        <taxon>Rhizopodaceae</taxon>
        <taxon>Rhizopus</taxon>
    </lineage>
</organism>
<evidence type="ECO:0000313" key="2">
    <source>
        <dbReference type="EMBL" id="KAG1315195.1"/>
    </source>
</evidence>
<dbReference type="Proteomes" id="UP000716291">
    <property type="component" value="Unassembled WGS sequence"/>
</dbReference>
<feature type="region of interest" description="Disordered" evidence="1">
    <location>
        <begin position="67"/>
        <end position="88"/>
    </location>
</feature>
<sequence length="88" mass="10230">MPTASQYMTTIITNAVLYATYAKRRNSILENEDNSPSHLRRDSYPIDHAWDPRLQPEFLWRRNHGVSFSHNSEPKFPTTHSDLGQTSK</sequence>
<gene>
    <name evidence="2" type="ORF">G6F64_000872</name>
</gene>